<evidence type="ECO:0000313" key="3">
    <source>
        <dbReference type="Proteomes" id="UP000729733"/>
    </source>
</evidence>
<accession>A0A964BW84</accession>
<sequence>MNKLLNCLSFSEDISFLLGLFVAVTVFAWGVVDLIEIDSGKLQPSLIAVFNQPPGLGISFLDNWSCSASIAANTVSSVAAVIVLVKVGLRLIPRLSSLDLILSEI</sequence>
<reference evidence="2" key="1">
    <citation type="journal article" date="2021" name="Antonie Van Leeuwenhoek">
        <title>Draft genome and description of Waterburya agarophytonicola gen. nov. sp. nov. (Pleurocapsales, Cyanobacteria): a seaweed symbiont.</title>
        <authorList>
            <person name="Bonthond G."/>
            <person name="Shalygin S."/>
            <person name="Bayer T."/>
            <person name="Weinberger F."/>
        </authorList>
    </citation>
    <scope>NUCLEOTIDE SEQUENCE</scope>
    <source>
        <strain evidence="2">KI4</strain>
    </source>
</reference>
<evidence type="ECO:0000256" key="1">
    <source>
        <dbReference type="SAM" id="Phobius"/>
    </source>
</evidence>
<keyword evidence="3" id="KW-1185">Reference proteome</keyword>
<keyword evidence="1" id="KW-0472">Membrane</keyword>
<dbReference type="Proteomes" id="UP000729733">
    <property type="component" value="Unassembled WGS sequence"/>
</dbReference>
<comment type="caution">
    <text evidence="2">The sequence shown here is derived from an EMBL/GenBank/DDBJ whole genome shotgun (WGS) entry which is preliminary data.</text>
</comment>
<evidence type="ECO:0000313" key="2">
    <source>
        <dbReference type="EMBL" id="MCC0178745.1"/>
    </source>
</evidence>
<gene>
    <name evidence="2" type="ORF">I4641_17380</name>
</gene>
<keyword evidence="1" id="KW-1133">Transmembrane helix</keyword>
<name>A0A964BW84_9CYAN</name>
<feature type="transmembrane region" description="Helical" evidence="1">
    <location>
        <begin position="14"/>
        <end position="35"/>
    </location>
</feature>
<dbReference type="EMBL" id="JADWDC010000053">
    <property type="protein sequence ID" value="MCC0178745.1"/>
    <property type="molecule type" value="Genomic_DNA"/>
</dbReference>
<organism evidence="2 3">
    <name type="scientific">Waterburya agarophytonicola KI4</name>
    <dbReference type="NCBI Taxonomy" id="2874699"/>
    <lineage>
        <taxon>Bacteria</taxon>
        <taxon>Bacillati</taxon>
        <taxon>Cyanobacteriota</taxon>
        <taxon>Cyanophyceae</taxon>
        <taxon>Pleurocapsales</taxon>
        <taxon>Hyellaceae</taxon>
        <taxon>Waterburya</taxon>
        <taxon>Waterburya agarophytonicola</taxon>
    </lineage>
</organism>
<protein>
    <submittedName>
        <fullName evidence="2">Uncharacterized protein</fullName>
    </submittedName>
</protein>
<dbReference type="AlphaFoldDB" id="A0A964BW84"/>
<dbReference type="RefSeq" id="WP_229641846.1">
    <property type="nucleotide sequence ID" value="NZ_JADWDC010000053.1"/>
</dbReference>
<proteinExistence type="predicted"/>
<keyword evidence="1" id="KW-0812">Transmembrane</keyword>